<dbReference type="GO" id="GO:0010019">
    <property type="term" value="P:chloroplast-nucleus signaling pathway"/>
    <property type="evidence" value="ECO:0007669"/>
    <property type="project" value="TreeGrafter"/>
</dbReference>
<dbReference type="PANTHER" id="PTHR47936:SF1">
    <property type="entry name" value="PENTATRICOPEPTIDE REPEAT-CONTAINING PROTEIN GUN1, CHLOROPLASTIC"/>
    <property type="match status" value="1"/>
</dbReference>
<feature type="repeat" description="PPR" evidence="3">
    <location>
        <begin position="705"/>
        <end position="739"/>
    </location>
</feature>
<dbReference type="PROSITE" id="PS51375">
    <property type="entry name" value="PPR"/>
    <property type="match status" value="10"/>
</dbReference>
<evidence type="ECO:0000313" key="6">
    <source>
        <dbReference type="RefSeq" id="XP_038974501.1"/>
    </source>
</evidence>
<feature type="repeat" description="PPR" evidence="3">
    <location>
        <begin position="288"/>
        <end position="318"/>
    </location>
</feature>
<keyword evidence="5" id="KW-1185">Reference proteome</keyword>
<organism evidence="5 6">
    <name type="scientific">Phoenix dactylifera</name>
    <name type="common">Date palm</name>
    <dbReference type="NCBI Taxonomy" id="42345"/>
    <lineage>
        <taxon>Eukaryota</taxon>
        <taxon>Viridiplantae</taxon>
        <taxon>Streptophyta</taxon>
        <taxon>Embryophyta</taxon>
        <taxon>Tracheophyta</taxon>
        <taxon>Spermatophyta</taxon>
        <taxon>Magnoliopsida</taxon>
        <taxon>Liliopsida</taxon>
        <taxon>Arecaceae</taxon>
        <taxon>Coryphoideae</taxon>
        <taxon>Phoeniceae</taxon>
        <taxon>Phoenix</taxon>
    </lineage>
</organism>
<dbReference type="GeneID" id="103697707"/>
<feature type="repeat" description="PPR" evidence="3">
    <location>
        <begin position="218"/>
        <end position="252"/>
    </location>
</feature>
<dbReference type="AlphaFoldDB" id="A0A8B8ZJY7"/>
<name>A0A8B8ZJY7_PHODC</name>
<dbReference type="OrthoDB" id="185373at2759"/>
<dbReference type="KEGG" id="pda:103697707"/>
<comment type="similarity">
    <text evidence="1">Belongs to the PPR family. P subfamily.</text>
</comment>
<keyword evidence="2" id="KW-0677">Repeat</keyword>
<dbReference type="InterPro" id="IPR002885">
    <property type="entry name" value="PPR_rpt"/>
</dbReference>
<evidence type="ECO:0000256" key="3">
    <source>
        <dbReference type="PROSITE-ProRule" id="PRU00708"/>
    </source>
</evidence>
<evidence type="ECO:0000256" key="2">
    <source>
        <dbReference type="ARBA" id="ARBA00022737"/>
    </source>
</evidence>
<feature type="repeat" description="PPR" evidence="3">
    <location>
        <begin position="179"/>
        <end position="209"/>
    </location>
</feature>
<feature type="repeat" description="PPR" evidence="3">
    <location>
        <begin position="330"/>
        <end position="364"/>
    </location>
</feature>
<dbReference type="GO" id="GO:0009507">
    <property type="term" value="C:chloroplast"/>
    <property type="evidence" value="ECO:0007669"/>
    <property type="project" value="TreeGrafter"/>
</dbReference>
<dbReference type="NCBIfam" id="TIGR00756">
    <property type="entry name" value="PPR"/>
    <property type="match status" value="7"/>
</dbReference>
<feature type="compositionally biased region" description="Pro residues" evidence="4">
    <location>
        <begin position="29"/>
        <end position="38"/>
    </location>
</feature>
<feature type="repeat" description="PPR" evidence="3">
    <location>
        <begin position="670"/>
        <end position="704"/>
    </location>
</feature>
<dbReference type="PANTHER" id="PTHR47936">
    <property type="entry name" value="PPR_LONG DOMAIN-CONTAINING PROTEIN"/>
    <property type="match status" value="1"/>
</dbReference>
<gene>
    <name evidence="6" type="primary">LOC103697707</name>
</gene>
<dbReference type="GO" id="GO:0031930">
    <property type="term" value="P:mitochondria-nucleus signaling pathway"/>
    <property type="evidence" value="ECO:0007669"/>
    <property type="project" value="TreeGrafter"/>
</dbReference>
<feature type="repeat" description="PPR" evidence="3">
    <location>
        <begin position="253"/>
        <end position="287"/>
    </location>
</feature>
<proteinExistence type="inferred from homology"/>
<dbReference type="Pfam" id="PF01535">
    <property type="entry name" value="PPR"/>
    <property type="match status" value="2"/>
</dbReference>
<feature type="repeat" description="PPR" evidence="3">
    <location>
        <begin position="598"/>
        <end position="633"/>
    </location>
</feature>
<dbReference type="Gene3D" id="1.25.40.10">
    <property type="entry name" value="Tetratricopeptide repeat domain"/>
    <property type="match status" value="5"/>
</dbReference>
<dbReference type="Proteomes" id="UP000228380">
    <property type="component" value="Unplaced"/>
</dbReference>
<feature type="region of interest" description="Disordered" evidence="4">
    <location>
        <begin position="18"/>
        <end position="40"/>
    </location>
</feature>
<evidence type="ECO:0000256" key="4">
    <source>
        <dbReference type="SAM" id="MobiDB-lite"/>
    </source>
</evidence>
<feature type="repeat" description="PPR" evidence="3">
    <location>
        <begin position="740"/>
        <end position="774"/>
    </location>
</feature>
<sequence length="871" mass="96613">MAAAALRRIPRRILFPRRNHLSTLSEPTSSPPSPPPSTPLARLKSAIRAESDPDRVAELFQSAASLPRFHAQRPLFYLAVQKLARARRPDLVERLLDPLLSDPAAPRSEGFLIRLICLYSSVDMPDHASRTFDRMPSLGVPRTEKSLSALLSAFLHNRRFDRLRDAFDRAPKEFGIVPGVVSHNILLQALCENGEVETARKMLDEMEEKKKDFGVEPDIVSYNTLLNGYLKKGDDDGFEEILKEIAHIGLESNVVTFNCRISKFCRKNESFKAEELLDVMVSKGILPNLGTFNPIIEGFCKEGDVGSAVRVFKRMRVMKRINGKEGVSPNPDTYIVLIRNLVEKGEFGEALMICKECLTKKLAPPFEVVKGLIDGLVRDSKVDEAKNVVTKMREILKGDAVDAWKKFEVALSLSRPHWIGFPCACRALPRPQNPRTPRPSYSPLPNLSAEAKMAIVSSSLRHRSLVLLRHFRPFSTTTTTTTTSSSSSGPPISVSVAKSRLRKEFDPDRAVSILSSVADPSASPVSARFAVDLAVRRLARARRFADVEALLESRKSAPHAANEPFLATVILSYGAAGMIDHAIRTFDDVPRLTAAPHSPVSFNALLSACIRSKQHRRVPHLFADISKKHGITPDAVSYGVLIKALCLSGKSGKAFETLKEIVEEKKLEPTTVIYTTLLDSLYKEGKPEAAEELWKEMVGRGCSPDLTAYNVRVMYRAMNGKPEEVLELIQEMESAGVKPDTITYNYLITCYCNDGQLEEAKKVYKGLRKKGCVPNATTFKILLARSCANGDIEAGLEVFKDSMKQNKVPDFRTVRLLVEGLAKGSKVEEAKVVIDGVRKRFPENLVRGWTKVEKLLGLSQDGEVSEQVEAA</sequence>
<dbReference type="Pfam" id="PF12854">
    <property type="entry name" value="PPR_1"/>
    <property type="match status" value="2"/>
</dbReference>
<dbReference type="Pfam" id="PF13041">
    <property type="entry name" value="PPR_2"/>
    <property type="match status" value="4"/>
</dbReference>
<dbReference type="SUPFAM" id="SSF81901">
    <property type="entry name" value="HCP-like"/>
    <property type="match status" value="1"/>
</dbReference>
<evidence type="ECO:0000313" key="5">
    <source>
        <dbReference type="Proteomes" id="UP000228380"/>
    </source>
</evidence>
<reference evidence="6" key="1">
    <citation type="submission" date="2025-08" db="UniProtKB">
        <authorList>
            <consortium name="RefSeq"/>
        </authorList>
    </citation>
    <scope>IDENTIFICATION</scope>
    <source>
        <tissue evidence="6">Young leaves</tissue>
    </source>
</reference>
<dbReference type="InterPro" id="IPR011990">
    <property type="entry name" value="TPR-like_helical_dom_sf"/>
</dbReference>
<accession>A0A8B8ZJY7</accession>
<protein>
    <submittedName>
        <fullName evidence="6">Pentatricopeptide repeat-containing protein At1g31840</fullName>
    </submittedName>
</protein>
<dbReference type="RefSeq" id="XP_038974501.1">
    <property type="nucleotide sequence ID" value="XM_039118573.1"/>
</dbReference>
<feature type="repeat" description="PPR" evidence="3">
    <location>
        <begin position="634"/>
        <end position="669"/>
    </location>
</feature>
<evidence type="ECO:0000256" key="1">
    <source>
        <dbReference type="ARBA" id="ARBA00007626"/>
    </source>
</evidence>